<dbReference type="PANTHER" id="PTHR43115:SF4">
    <property type="entry name" value="DEHYDROGENASE_REDUCTASE SDR FAMILY MEMBER 11"/>
    <property type="match status" value="1"/>
</dbReference>
<sequence>MSDNWGSKGTGQVTPTSHATPNATIDPTKVTLPTPYVVCIVGASRGIGAGIAYAYAKAGASGLILASRRISGLEETASECRKINPKIEIEIISCDITSAESVSALADKTWQKFSRLDVVAVNSGYSGPVVLKVTETDPQTFQNASNVNYIGTFLCAKYLIPHLLRTPNGAKAFIGVSSIGALIIRGPIANSQYCVSKLAQLKLLEHIHEEFVGEGLASFAVHPGAVMSEMADESAPEEFRPYLTDSPDLCGAFCVWLTKEGDKRFWLSGRLVSAKWDADELEGRKDEIVEKDLLKTGLRLK</sequence>
<feature type="region of interest" description="Disordered" evidence="3">
    <location>
        <begin position="1"/>
        <end position="26"/>
    </location>
</feature>
<organism evidence="4 5">
    <name type="scientific">Zasmidium cellare</name>
    <name type="common">Wine cellar mold</name>
    <name type="synonym">Racodium cellare</name>
    <dbReference type="NCBI Taxonomy" id="395010"/>
    <lineage>
        <taxon>Eukaryota</taxon>
        <taxon>Fungi</taxon>
        <taxon>Dikarya</taxon>
        <taxon>Ascomycota</taxon>
        <taxon>Pezizomycotina</taxon>
        <taxon>Dothideomycetes</taxon>
        <taxon>Dothideomycetidae</taxon>
        <taxon>Mycosphaerellales</taxon>
        <taxon>Mycosphaerellaceae</taxon>
        <taxon>Zasmidium</taxon>
    </lineage>
</organism>
<dbReference type="PRINTS" id="PR00081">
    <property type="entry name" value="GDHRDH"/>
</dbReference>
<accession>A0ABR0ER53</accession>
<gene>
    <name evidence="4" type="ORF">PRZ48_004862</name>
</gene>
<evidence type="ECO:0000313" key="5">
    <source>
        <dbReference type="Proteomes" id="UP001305779"/>
    </source>
</evidence>
<dbReference type="CDD" id="cd05233">
    <property type="entry name" value="SDR_c"/>
    <property type="match status" value="1"/>
</dbReference>
<reference evidence="4 5" key="1">
    <citation type="journal article" date="2023" name="G3 (Bethesda)">
        <title>A chromosome-level genome assembly of Zasmidium syzygii isolated from banana leaves.</title>
        <authorList>
            <person name="van Westerhoven A.C."/>
            <person name="Mehrabi R."/>
            <person name="Talebi R."/>
            <person name="Steentjes M.B.F."/>
            <person name="Corcolon B."/>
            <person name="Chong P.A."/>
            <person name="Kema G.H.J."/>
            <person name="Seidl M.F."/>
        </authorList>
    </citation>
    <scope>NUCLEOTIDE SEQUENCE [LARGE SCALE GENOMIC DNA]</scope>
    <source>
        <strain evidence="4 5">P124</strain>
    </source>
</reference>
<protein>
    <submittedName>
        <fullName evidence="4">Uncharacterized protein</fullName>
    </submittedName>
</protein>
<feature type="compositionally biased region" description="Polar residues" evidence="3">
    <location>
        <begin position="1"/>
        <end position="25"/>
    </location>
</feature>
<dbReference type="Proteomes" id="UP001305779">
    <property type="component" value="Unassembled WGS sequence"/>
</dbReference>
<evidence type="ECO:0000313" key="4">
    <source>
        <dbReference type="EMBL" id="KAK4503947.1"/>
    </source>
</evidence>
<dbReference type="Pfam" id="PF00106">
    <property type="entry name" value="adh_short"/>
    <property type="match status" value="1"/>
</dbReference>
<evidence type="ECO:0000256" key="3">
    <source>
        <dbReference type="SAM" id="MobiDB-lite"/>
    </source>
</evidence>
<evidence type="ECO:0000256" key="1">
    <source>
        <dbReference type="ARBA" id="ARBA00006484"/>
    </source>
</evidence>
<comment type="similarity">
    <text evidence="1">Belongs to the short-chain dehydrogenases/reductases (SDR) family.</text>
</comment>
<keyword evidence="5" id="KW-1185">Reference proteome</keyword>
<dbReference type="Gene3D" id="3.40.50.720">
    <property type="entry name" value="NAD(P)-binding Rossmann-like Domain"/>
    <property type="match status" value="1"/>
</dbReference>
<evidence type="ECO:0000256" key="2">
    <source>
        <dbReference type="ARBA" id="ARBA00023002"/>
    </source>
</evidence>
<keyword evidence="2" id="KW-0560">Oxidoreductase</keyword>
<dbReference type="PANTHER" id="PTHR43115">
    <property type="entry name" value="DEHYDROGENASE/REDUCTASE SDR FAMILY MEMBER 11"/>
    <property type="match status" value="1"/>
</dbReference>
<name>A0ABR0ER53_ZASCE</name>
<proteinExistence type="inferred from homology"/>
<dbReference type="InterPro" id="IPR036291">
    <property type="entry name" value="NAD(P)-bd_dom_sf"/>
</dbReference>
<comment type="caution">
    <text evidence="4">The sequence shown here is derived from an EMBL/GenBank/DDBJ whole genome shotgun (WGS) entry which is preliminary data.</text>
</comment>
<dbReference type="InterPro" id="IPR002347">
    <property type="entry name" value="SDR_fam"/>
</dbReference>
<dbReference type="SUPFAM" id="SSF51735">
    <property type="entry name" value="NAD(P)-binding Rossmann-fold domains"/>
    <property type="match status" value="1"/>
</dbReference>
<dbReference type="EMBL" id="JAXOVC010000003">
    <property type="protein sequence ID" value="KAK4503947.1"/>
    <property type="molecule type" value="Genomic_DNA"/>
</dbReference>